<organism evidence="1 2">
    <name type="scientific">Veillonella dispar ATCC 17748</name>
    <dbReference type="NCBI Taxonomy" id="546273"/>
    <lineage>
        <taxon>Bacteria</taxon>
        <taxon>Bacillati</taxon>
        <taxon>Bacillota</taxon>
        <taxon>Negativicutes</taxon>
        <taxon>Veillonellales</taxon>
        <taxon>Veillonellaceae</taxon>
        <taxon>Veillonella</taxon>
    </lineage>
</organism>
<comment type="caution">
    <text evidence="1">The sequence shown here is derived from an EMBL/GenBank/DDBJ whole genome shotgun (WGS) entry which is preliminary data.</text>
</comment>
<evidence type="ECO:0000313" key="2">
    <source>
        <dbReference type="Proteomes" id="UP000003529"/>
    </source>
</evidence>
<evidence type="ECO:0000313" key="1">
    <source>
        <dbReference type="EMBL" id="EEP65112.1"/>
    </source>
</evidence>
<accession>C4FQC0</accession>
<dbReference type="HOGENOM" id="CLU_2940526_0_0_9"/>
<keyword evidence="2" id="KW-1185">Reference proteome</keyword>
<gene>
    <name evidence="1" type="ORF">VEIDISOL_00985</name>
</gene>
<sequence>MLLKKLTYALAAFVLIKLHARKIKSTCTLWGSRAPKKAVSSFELTAFFVIYIPITKSLTM</sequence>
<dbReference type="Proteomes" id="UP000003529">
    <property type="component" value="Unassembled WGS sequence"/>
</dbReference>
<proteinExistence type="predicted"/>
<dbReference type="AlphaFoldDB" id="C4FQC0"/>
<name>C4FQC0_9FIRM</name>
<reference evidence="1" key="1">
    <citation type="submission" date="2009-04" db="EMBL/GenBank/DDBJ databases">
        <authorList>
            <person name="Weinstock G."/>
            <person name="Sodergren E."/>
            <person name="Clifton S."/>
            <person name="Fulton L."/>
            <person name="Fulton B."/>
            <person name="Courtney L."/>
            <person name="Fronick C."/>
            <person name="Harrison M."/>
            <person name="Strong C."/>
            <person name="Farmer C."/>
            <person name="Delahaunty K."/>
            <person name="Markovic C."/>
            <person name="Hall O."/>
            <person name="Minx P."/>
            <person name="Tomlinson C."/>
            <person name="Mitreva M."/>
            <person name="Nelson J."/>
            <person name="Hou S."/>
            <person name="Wollam A."/>
            <person name="Pepin K.H."/>
            <person name="Johnson M."/>
            <person name="Bhonagiri V."/>
            <person name="Nash W.E."/>
            <person name="Warren W."/>
            <person name="Chinwalla A."/>
            <person name="Mardis E.R."/>
            <person name="Wilson R.K."/>
        </authorList>
    </citation>
    <scope>NUCLEOTIDE SEQUENCE [LARGE SCALE GENOMIC DNA]</scope>
    <source>
        <strain evidence="1">ATCC 17748</strain>
    </source>
</reference>
<protein>
    <submittedName>
        <fullName evidence="1">Uncharacterized protein</fullName>
    </submittedName>
</protein>
<dbReference type="EMBL" id="ACIK02000010">
    <property type="protein sequence ID" value="EEP65112.1"/>
    <property type="molecule type" value="Genomic_DNA"/>
</dbReference>